<accession>A0A388LG16</accession>
<organism evidence="1 2">
    <name type="scientific">Chara braunii</name>
    <name type="common">Braun's stonewort</name>
    <dbReference type="NCBI Taxonomy" id="69332"/>
    <lineage>
        <taxon>Eukaryota</taxon>
        <taxon>Viridiplantae</taxon>
        <taxon>Streptophyta</taxon>
        <taxon>Charophyceae</taxon>
        <taxon>Charales</taxon>
        <taxon>Characeae</taxon>
        <taxon>Chara</taxon>
    </lineage>
</organism>
<dbReference type="EMBL" id="BFEA01000369">
    <property type="protein sequence ID" value="GBG81254.1"/>
    <property type="molecule type" value="Genomic_DNA"/>
</dbReference>
<name>A0A388LG16_CHABU</name>
<sequence>MFDFQLERISGNKNKADGLSRIEWEKPGDAKEETPPVDGFLDEDDMQLHVNSWRLSVNDREARRGKSMWYAPATFVKIEELVLKPFIEEDPWGERNGEWMKELAWAETYRLTDDPVTIEAGTKQVDHRLLTMGRVHYLVNALLQVQAENEGEIVKADEIVLGDDLEFDEEMKGDEFEQGGISEDFREEEYDGFHLEMLIRLHEMLREDCEWLLEGEAEVADKLGRMEEGRRREMKIPIQELQDRIREKTELLTWGLANYVPEILKEIQRLRAREERKDMQWTKVEKEMKGLKAETKKTKIEQGKLKVKVEALNIALDNKSEVETKKMEKERLEREIGETSLTGNRVRQDRKRSYLETLIGAASQDIPSSAKRTKEEEKKLCWYCMKGVNRRDDCPGFKTERAKGLLSLDENIRLIDRKGNLSKRTKEGFRV</sequence>
<keyword evidence="2" id="KW-1185">Reference proteome</keyword>
<protein>
    <submittedName>
        <fullName evidence="1">Uncharacterized protein</fullName>
    </submittedName>
</protein>
<proteinExistence type="predicted"/>
<evidence type="ECO:0000313" key="2">
    <source>
        <dbReference type="Proteomes" id="UP000265515"/>
    </source>
</evidence>
<evidence type="ECO:0000313" key="1">
    <source>
        <dbReference type="EMBL" id="GBG81254.1"/>
    </source>
</evidence>
<gene>
    <name evidence="1" type="ORF">CBR_g31926</name>
</gene>
<dbReference type="Gramene" id="GBG81254">
    <property type="protein sequence ID" value="GBG81254"/>
    <property type="gene ID" value="CBR_g31926"/>
</dbReference>
<dbReference type="Proteomes" id="UP000265515">
    <property type="component" value="Unassembled WGS sequence"/>
</dbReference>
<dbReference type="AlphaFoldDB" id="A0A388LG16"/>
<comment type="caution">
    <text evidence="1">The sequence shown here is derived from an EMBL/GenBank/DDBJ whole genome shotgun (WGS) entry which is preliminary data.</text>
</comment>
<reference evidence="1 2" key="1">
    <citation type="journal article" date="2018" name="Cell">
        <title>The Chara Genome: Secondary Complexity and Implications for Plant Terrestrialization.</title>
        <authorList>
            <person name="Nishiyama T."/>
            <person name="Sakayama H."/>
            <person name="Vries J.D."/>
            <person name="Buschmann H."/>
            <person name="Saint-Marcoux D."/>
            <person name="Ullrich K.K."/>
            <person name="Haas F.B."/>
            <person name="Vanderstraeten L."/>
            <person name="Becker D."/>
            <person name="Lang D."/>
            <person name="Vosolsobe S."/>
            <person name="Rombauts S."/>
            <person name="Wilhelmsson P.K.I."/>
            <person name="Janitza P."/>
            <person name="Kern R."/>
            <person name="Heyl A."/>
            <person name="Rumpler F."/>
            <person name="Villalobos L.I.A.C."/>
            <person name="Clay J.M."/>
            <person name="Skokan R."/>
            <person name="Toyoda A."/>
            <person name="Suzuki Y."/>
            <person name="Kagoshima H."/>
            <person name="Schijlen E."/>
            <person name="Tajeshwar N."/>
            <person name="Catarino B."/>
            <person name="Hetherington A.J."/>
            <person name="Saltykova A."/>
            <person name="Bonnot C."/>
            <person name="Breuninger H."/>
            <person name="Symeonidi A."/>
            <person name="Radhakrishnan G.V."/>
            <person name="Van Nieuwerburgh F."/>
            <person name="Deforce D."/>
            <person name="Chang C."/>
            <person name="Karol K.G."/>
            <person name="Hedrich R."/>
            <person name="Ulvskov P."/>
            <person name="Glockner G."/>
            <person name="Delwiche C.F."/>
            <person name="Petrasek J."/>
            <person name="Van de Peer Y."/>
            <person name="Friml J."/>
            <person name="Beilby M."/>
            <person name="Dolan L."/>
            <person name="Kohara Y."/>
            <person name="Sugano S."/>
            <person name="Fujiyama A."/>
            <person name="Delaux P.-M."/>
            <person name="Quint M."/>
            <person name="TheiBen G."/>
            <person name="Hagemann M."/>
            <person name="Harholt J."/>
            <person name="Dunand C."/>
            <person name="Zachgo S."/>
            <person name="Langdale J."/>
            <person name="Maumus F."/>
            <person name="Straeten D.V.D."/>
            <person name="Gould S.B."/>
            <person name="Rensing S.A."/>
        </authorList>
    </citation>
    <scope>NUCLEOTIDE SEQUENCE [LARGE SCALE GENOMIC DNA]</scope>
    <source>
        <strain evidence="1 2">S276</strain>
    </source>
</reference>